<evidence type="ECO:0000256" key="8">
    <source>
        <dbReference type="ARBA" id="ARBA00061234"/>
    </source>
</evidence>
<comment type="miscellaneous">
    <text evidence="13">A lyase-type mechanism (elimination/hydration) is suggested for the cleavage of the lactyl ether bond of MurNAc 6-phosphate, with the formation of an alpha,beta-unsaturated aldehyde intermediate with (E)-stereochemistry, followed by the syn addition of water to give product.</text>
</comment>
<dbReference type="GO" id="GO:0097173">
    <property type="term" value="P:N-acetylmuramic acid catabolic process"/>
    <property type="evidence" value="ECO:0007669"/>
    <property type="project" value="UniProtKB-UniPathway"/>
</dbReference>
<keyword evidence="2 13" id="KW-0456">Lyase</keyword>
<dbReference type="NCBIfam" id="TIGR00274">
    <property type="entry name" value="N-acetylmuramic acid 6-phosphate etherase"/>
    <property type="match status" value="1"/>
</dbReference>
<comment type="pathway">
    <text evidence="6 13">Amino-sugar metabolism; N-acetylmuramate degradation.</text>
</comment>
<sequence length="317" mass="33267">MSSTPSSQTTSTSILAEELSRIVSEGRNPETTHMDTLSTEEMLACINREDAKVAEAVKQAIPAIAKAVDAATSSLKKGGRLIYLGAGTSGRLGILDAVECRPTFSVPDSMVIGVIAGGEPAIQHAVEGAEDNQLAGEEDLASLTLTKDDTVIGLSASGRTPYVCGGLRYARQLGCSTAAIACSPNAVMFSHADIAICPLVGPEALTGSTRMKSGTAQKMILNMISTATMVKLGKTYENLMVDVNATNAKLKARAKRIVMQATQCTEEVAAETLSEADNNAKLAILMILTNTDVDTARKHLAESQGYLRGAIGHREIP</sequence>
<dbReference type="EMBL" id="CP008849">
    <property type="protein sequence ID" value="AIF97680.1"/>
    <property type="molecule type" value="Genomic_DNA"/>
</dbReference>
<feature type="active site" description="Proton donor" evidence="13">
    <location>
        <position position="99"/>
    </location>
</feature>
<protein>
    <recommendedName>
        <fullName evidence="10 13">N-acetylmuramic acid 6-phosphate etherase</fullName>
        <shortName evidence="13">MurNAc-6-P etherase</shortName>
        <ecNumber evidence="9 13">4.2.1.126</ecNumber>
    </recommendedName>
    <alternativeName>
        <fullName evidence="12 13">N-acetylmuramic acid 6-phosphate hydrolase</fullName>
    </alternativeName>
    <alternativeName>
        <fullName evidence="11 13">N-acetylmuramic acid 6-phosphate lyase</fullName>
    </alternativeName>
</protein>
<evidence type="ECO:0000256" key="9">
    <source>
        <dbReference type="ARBA" id="ARBA00067056"/>
    </source>
</evidence>
<dbReference type="KEGG" id="aal:EP13_02660"/>
<comment type="pathway">
    <text evidence="4 13">Cell wall biogenesis; peptidoglycan recycling.</text>
</comment>
<evidence type="ECO:0000256" key="11">
    <source>
        <dbReference type="ARBA" id="ARBA00077905"/>
    </source>
</evidence>
<evidence type="ECO:0000256" key="12">
    <source>
        <dbReference type="ARBA" id="ARBA00084049"/>
    </source>
</evidence>
<dbReference type="GO" id="GO:0009254">
    <property type="term" value="P:peptidoglycan turnover"/>
    <property type="evidence" value="ECO:0007669"/>
    <property type="project" value="UniProtKB-UniRule"/>
</dbReference>
<dbReference type="Gene3D" id="1.10.8.1080">
    <property type="match status" value="1"/>
</dbReference>
<dbReference type="GeneID" id="78253844"/>
<dbReference type="RefSeq" id="WP_052364253.1">
    <property type="nucleotide sequence ID" value="NZ_CBCSKJ010000006.1"/>
</dbReference>
<dbReference type="UniPathway" id="UPA00343"/>
<dbReference type="Proteomes" id="UP000056090">
    <property type="component" value="Chromosome"/>
</dbReference>
<dbReference type="eggNOG" id="COG2103">
    <property type="taxonomic scope" value="Bacteria"/>
</dbReference>
<dbReference type="InterPro" id="IPR040190">
    <property type="entry name" value="MURQ/GCKR"/>
</dbReference>
<evidence type="ECO:0000256" key="6">
    <source>
        <dbReference type="ARBA" id="ARBA00060532"/>
    </source>
</evidence>
<dbReference type="FunFam" id="3.40.50.10490:FF:000014">
    <property type="entry name" value="N-acetylmuramic acid 6-phosphate etherase"/>
    <property type="match status" value="1"/>
</dbReference>
<evidence type="ECO:0000259" key="14">
    <source>
        <dbReference type="PROSITE" id="PS51464"/>
    </source>
</evidence>
<dbReference type="PANTHER" id="PTHR10088:SF5">
    <property type="entry name" value="N-ACETYLMURAMIC ACID 6-PHOSPHATE ETHERASE"/>
    <property type="match status" value="1"/>
</dbReference>
<dbReference type="UniPathway" id="UPA00342"/>
<comment type="subunit">
    <text evidence="1 13">Homodimer.</text>
</comment>
<evidence type="ECO:0000256" key="1">
    <source>
        <dbReference type="ARBA" id="ARBA00011738"/>
    </source>
</evidence>
<evidence type="ECO:0000256" key="2">
    <source>
        <dbReference type="ARBA" id="ARBA00023239"/>
    </source>
</evidence>
<reference evidence="15 16" key="1">
    <citation type="submission" date="2014-06" db="EMBL/GenBank/DDBJ databases">
        <title>Genomes of Alteromonas australica, a world apart.</title>
        <authorList>
            <person name="Gonzaga A."/>
            <person name="Lopez-Perez M."/>
            <person name="Rodriguez-Valera F."/>
        </authorList>
    </citation>
    <scope>NUCLEOTIDE SEQUENCE [LARGE SCALE GENOMIC DNA]</scope>
    <source>
        <strain evidence="15 16">H 17</strain>
    </source>
</reference>
<dbReference type="CDD" id="cd05007">
    <property type="entry name" value="SIS_Etherase"/>
    <property type="match status" value="1"/>
</dbReference>
<dbReference type="SUPFAM" id="SSF53697">
    <property type="entry name" value="SIS domain"/>
    <property type="match status" value="1"/>
</dbReference>
<comment type="similarity">
    <text evidence="8 13">Belongs to the GCKR-like family. MurNAc-6-P etherase subfamily.</text>
</comment>
<dbReference type="InterPro" id="IPR046348">
    <property type="entry name" value="SIS_dom_sf"/>
</dbReference>
<dbReference type="GO" id="GO:0046348">
    <property type="term" value="P:amino sugar catabolic process"/>
    <property type="evidence" value="ECO:0007669"/>
    <property type="project" value="InterPro"/>
</dbReference>
<accession>A0A075NYK8</accession>
<evidence type="ECO:0000256" key="13">
    <source>
        <dbReference type="HAMAP-Rule" id="MF_00068"/>
    </source>
</evidence>
<evidence type="ECO:0000313" key="16">
    <source>
        <dbReference type="Proteomes" id="UP000056090"/>
    </source>
</evidence>
<dbReference type="Gene3D" id="3.40.50.10490">
    <property type="entry name" value="Glucose-6-phosphate isomerase like protein, domain 1"/>
    <property type="match status" value="1"/>
</dbReference>
<dbReference type="InterPro" id="IPR005486">
    <property type="entry name" value="Glucokinase_regulatory_CS"/>
</dbReference>
<organism evidence="15 16">
    <name type="scientific">Alteromonas australica</name>
    <dbReference type="NCBI Taxonomy" id="589873"/>
    <lineage>
        <taxon>Bacteria</taxon>
        <taxon>Pseudomonadati</taxon>
        <taxon>Pseudomonadota</taxon>
        <taxon>Gammaproteobacteria</taxon>
        <taxon>Alteromonadales</taxon>
        <taxon>Alteromonadaceae</taxon>
        <taxon>Alteromonas/Salinimonas group</taxon>
        <taxon>Alteromonas</taxon>
    </lineage>
</organism>
<dbReference type="GO" id="GO:0016835">
    <property type="term" value="F:carbon-oxygen lyase activity"/>
    <property type="evidence" value="ECO:0007669"/>
    <property type="project" value="UniProtKB-UniRule"/>
</dbReference>
<evidence type="ECO:0000256" key="7">
    <source>
        <dbReference type="ARBA" id="ARBA00060595"/>
    </source>
</evidence>
<dbReference type="GO" id="GO:0016803">
    <property type="term" value="F:ether hydrolase activity"/>
    <property type="evidence" value="ECO:0007669"/>
    <property type="project" value="TreeGrafter"/>
</dbReference>
<feature type="domain" description="SIS" evidence="14">
    <location>
        <begin position="71"/>
        <end position="234"/>
    </location>
</feature>
<dbReference type="PANTHER" id="PTHR10088">
    <property type="entry name" value="GLUCOKINASE REGULATORY PROTEIN"/>
    <property type="match status" value="1"/>
</dbReference>
<dbReference type="PROSITE" id="PS01272">
    <property type="entry name" value="GCKR"/>
    <property type="match status" value="1"/>
</dbReference>
<name>A0A075NYK8_9ALTE</name>
<dbReference type="InterPro" id="IPR005488">
    <property type="entry name" value="Etherase_MurQ"/>
</dbReference>
<evidence type="ECO:0000256" key="5">
    <source>
        <dbReference type="ARBA" id="ARBA00051747"/>
    </source>
</evidence>
<dbReference type="UniPathway" id="UPA00544"/>
<keyword evidence="16" id="KW-1185">Reference proteome</keyword>
<dbReference type="GO" id="GO:0097175">
    <property type="term" value="P:1,6-anhydro-N-acetyl-beta-muramic acid catabolic process"/>
    <property type="evidence" value="ECO:0007669"/>
    <property type="project" value="UniProtKB-UniRule"/>
</dbReference>
<proteinExistence type="inferred from homology"/>
<dbReference type="HAMAP" id="MF_00068">
    <property type="entry name" value="MurQ"/>
    <property type="match status" value="1"/>
</dbReference>
<feature type="active site" evidence="13">
    <location>
        <position position="130"/>
    </location>
</feature>
<dbReference type="GO" id="GO:0097367">
    <property type="term" value="F:carbohydrate derivative binding"/>
    <property type="evidence" value="ECO:0007669"/>
    <property type="project" value="InterPro"/>
</dbReference>
<dbReference type="Pfam" id="PF22645">
    <property type="entry name" value="GKRP_SIS_N"/>
    <property type="match status" value="1"/>
</dbReference>
<comment type="catalytic activity">
    <reaction evidence="5 13">
        <text>N-acetyl-D-muramate 6-phosphate + H2O = N-acetyl-D-glucosamine 6-phosphate + (R)-lactate</text>
        <dbReference type="Rhea" id="RHEA:26410"/>
        <dbReference type="ChEBI" id="CHEBI:15377"/>
        <dbReference type="ChEBI" id="CHEBI:16004"/>
        <dbReference type="ChEBI" id="CHEBI:57513"/>
        <dbReference type="ChEBI" id="CHEBI:58722"/>
        <dbReference type="EC" id="4.2.1.126"/>
    </reaction>
</comment>
<dbReference type="NCBIfam" id="NF003915">
    <property type="entry name" value="PRK05441.1"/>
    <property type="match status" value="1"/>
</dbReference>
<dbReference type="NCBIfam" id="NF009222">
    <property type="entry name" value="PRK12570.1"/>
    <property type="match status" value="1"/>
</dbReference>
<evidence type="ECO:0000256" key="10">
    <source>
        <dbReference type="ARBA" id="ARBA00070061"/>
    </source>
</evidence>
<dbReference type="EC" id="4.2.1.126" evidence="9 13"/>
<gene>
    <name evidence="13 15" type="primary">murQ</name>
    <name evidence="15" type="ORF">EP13_02660</name>
</gene>
<comment type="function">
    <text evidence="13">Specifically catalyzes the cleavage of the D-lactyl ether substituent of MurNAc 6-phosphate, producing GlcNAc 6-phosphate and D-lactate. Together with AnmK, is also required for the utilization of anhydro-N-acetylmuramic acid (anhMurNAc) either imported from the medium or derived from its own cell wall murein, and thus plays a role in cell wall recycling.</text>
</comment>
<comment type="pathway">
    <text evidence="7 13">Amino-sugar metabolism; 1,6-anhydro-N-acetylmuramate degradation.</text>
</comment>
<evidence type="ECO:0000256" key="4">
    <source>
        <dbReference type="ARBA" id="ARBA00037880"/>
    </source>
</evidence>
<evidence type="ECO:0000313" key="15">
    <source>
        <dbReference type="EMBL" id="AIF97680.1"/>
    </source>
</evidence>
<dbReference type="FunFam" id="1.10.8.1080:FF:000001">
    <property type="entry name" value="N-acetylmuramic acid 6-phosphate etherase"/>
    <property type="match status" value="1"/>
</dbReference>
<dbReference type="InterPro" id="IPR001347">
    <property type="entry name" value="SIS_dom"/>
</dbReference>
<keyword evidence="3 13" id="KW-0119">Carbohydrate metabolism</keyword>
<dbReference type="PROSITE" id="PS51464">
    <property type="entry name" value="SIS"/>
    <property type="match status" value="1"/>
</dbReference>
<dbReference type="AlphaFoldDB" id="A0A075NYK8"/>
<evidence type="ECO:0000256" key="3">
    <source>
        <dbReference type="ARBA" id="ARBA00023277"/>
    </source>
</evidence>